<dbReference type="InterPro" id="IPR031778">
    <property type="entry name" value="Sortilin_N"/>
</dbReference>
<evidence type="ECO:0000256" key="4">
    <source>
        <dbReference type="ARBA" id="ARBA00023180"/>
    </source>
</evidence>
<feature type="transmembrane region" description="Helical" evidence="6">
    <location>
        <begin position="679"/>
        <end position="700"/>
    </location>
</feature>
<proteinExistence type="predicted"/>
<keyword evidence="10" id="KW-1185">Reference proteome</keyword>
<evidence type="ECO:0000313" key="9">
    <source>
        <dbReference type="EMBL" id="PRP79432.1"/>
    </source>
</evidence>
<keyword evidence="4" id="KW-0325">Glycoprotein</keyword>
<dbReference type="FunCoup" id="A0A2P6N647">
    <property type="interactions" value="25"/>
</dbReference>
<dbReference type="SMART" id="SM00602">
    <property type="entry name" value="VPS10"/>
    <property type="match status" value="1"/>
</dbReference>
<dbReference type="AlphaFoldDB" id="A0A2P6N647"/>
<dbReference type="Pfam" id="PF15902">
    <property type="entry name" value="Sortilin-Vps10"/>
    <property type="match status" value="1"/>
</dbReference>
<feature type="domain" description="VPS10" evidence="8">
    <location>
        <begin position="43"/>
        <end position="657"/>
    </location>
</feature>
<evidence type="ECO:0000313" key="10">
    <source>
        <dbReference type="Proteomes" id="UP000241769"/>
    </source>
</evidence>
<accession>A0A2P6N647</accession>
<feature type="compositionally biased region" description="Basic and acidic residues" evidence="5">
    <location>
        <begin position="749"/>
        <end position="759"/>
    </location>
</feature>
<comment type="subcellular location">
    <subcellularLocation>
        <location evidence="1">Membrane</location>
    </subcellularLocation>
</comment>
<dbReference type="Gene3D" id="2.130.10.10">
    <property type="entry name" value="YVTN repeat-like/Quinoprotein amine dehydrogenase"/>
    <property type="match status" value="1"/>
</dbReference>
<dbReference type="GO" id="GO:0005794">
    <property type="term" value="C:Golgi apparatus"/>
    <property type="evidence" value="ECO:0007669"/>
    <property type="project" value="TreeGrafter"/>
</dbReference>
<name>A0A2P6N647_9EUKA</name>
<evidence type="ECO:0000256" key="5">
    <source>
        <dbReference type="SAM" id="MobiDB-lite"/>
    </source>
</evidence>
<evidence type="ECO:0000256" key="3">
    <source>
        <dbReference type="ARBA" id="ARBA00023136"/>
    </source>
</evidence>
<feature type="signal peptide" evidence="7">
    <location>
        <begin position="1"/>
        <end position="19"/>
    </location>
</feature>
<dbReference type="PANTHER" id="PTHR12106">
    <property type="entry name" value="SORTILIN RELATED"/>
    <property type="match status" value="1"/>
</dbReference>
<dbReference type="GO" id="GO:0016020">
    <property type="term" value="C:membrane"/>
    <property type="evidence" value="ECO:0007669"/>
    <property type="project" value="UniProtKB-SubCell"/>
</dbReference>
<keyword evidence="2" id="KW-0677">Repeat</keyword>
<dbReference type="InterPro" id="IPR050310">
    <property type="entry name" value="VPS10-sortilin"/>
</dbReference>
<dbReference type="InterPro" id="IPR015943">
    <property type="entry name" value="WD40/YVTN_repeat-like_dom_sf"/>
</dbReference>
<keyword evidence="7" id="KW-0732">Signal</keyword>
<keyword evidence="6" id="KW-0812">Transmembrane</keyword>
<dbReference type="InterPro" id="IPR031777">
    <property type="entry name" value="Sortilin_C"/>
</dbReference>
<gene>
    <name evidence="9" type="ORF">PROFUN_08193</name>
</gene>
<feature type="compositionally biased region" description="Low complexity" evidence="5">
    <location>
        <begin position="662"/>
        <end position="674"/>
    </location>
</feature>
<keyword evidence="6" id="KW-1133">Transmembrane helix</keyword>
<dbReference type="STRING" id="1890364.A0A2P6N647"/>
<dbReference type="GO" id="GO:0006892">
    <property type="term" value="P:post-Golgi vesicle-mediated transport"/>
    <property type="evidence" value="ECO:0007669"/>
    <property type="project" value="TreeGrafter"/>
</dbReference>
<feature type="compositionally biased region" description="Basic and acidic residues" evidence="5">
    <location>
        <begin position="642"/>
        <end position="652"/>
    </location>
</feature>
<dbReference type="Pfam" id="PF15901">
    <property type="entry name" value="Sortilin_C"/>
    <property type="match status" value="1"/>
</dbReference>
<evidence type="ECO:0000256" key="1">
    <source>
        <dbReference type="ARBA" id="ARBA00004370"/>
    </source>
</evidence>
<feature type="region of interest" description="Disordered" evidence="5">
    <location>
        <begin position="749"/>
        <end position="783"/>
    </location>
</feature>
<organism evidence="9 10">
    <name type="scientific">Planoprotostelium fungivorum</name>
    <dbReference type="NCBI Taxonomy" id="1890364"/>
    <lineage>
        <taxon>Eukaryota</taxon>
        <taxon>Amoebozoa</taxon>
        <taxon>Evosea</taxon>
        <taxon>Variosea</taxon>
        <taxon>Cavosteliida</taxon>
        <taxon>Cavosteliaceae</taxon>
        <taxon>Planoprotostelium</taxon>
    </lineage>
</organism>
<evidence type="ECO:0000256" key="6">
    <source>
        <dbReference type="SAM" id="Phobius"/>
    </source>
</evidence>
<sequence length="783" mass="87152">MKMKGLYLFFIAAVAIAAAESLPESHTKTFESSIFDLQYVNHKLVLAVLSNGKLFKSTDGGNTWSEQVLPTSSGSSTKAADIHISPSSAKTILIHGNLNSNWWSKDGGATWTIDSAPVRFSELDWHQTEPGYFLGLHNPTHVSYVTTDYGKTYNKWYSSAVGSNWGDAGVDQVDKSTVYGMVWENNIFNMKSTSDGQNYRLQQKNTFTAVYMQNQIFTLSHNDQFNDFYLRVTPDVGKEVKQYFRAEFPWGEDLEEKNLYSILDDSTGAVFMGINHQDYDSRWGHLYVSEPMGVQYVFSLGYMVHTYDNFDFMRVRGAKGILFANSLENPNEGASAAEKIRTYVSFNNGAWWDPLAKPAGVECPPTGACYLNLHGWRSIVAGEDKLFGPFYSADTAIGIVVGNGNVGEYLSSNPNDIYTVMSSDGGVSFKALNKGPSIYEIGDHGGIIVWAPINQPTKKIYFTKDYGKTVKEYTFTDRSDVWVWNIISEDQLNGTSFLIMDQTGLVAAHIDFKSTYDGACNLASDYEDYVPWHDQVVPTNGLHCLMGEQVTYRRRKDSSNCYSPDNFDQNKVKSVQSCLCTEDDFECDFGYKPRWDSANHQLLCDRDDTVKLYDPPLWCKPGRKYNVTQGYRLEAGNGCRGGVDKHPKEKDCPGTSQEDSNSDTSEGGSSKGSSNKAGWVAVGIMIPIVLLIIGCAFVALNNEKIRERLPVIGRGTFSWGGSSEGYDRPGGSAPALFDDEEYIIGNLDDRHSDEEEGMKNVDLGSPNAGKELEDFAFDPETKK</sequence>
<comment type="caution">
    <text evidence="9">The sequence shown here is derived from an EMBL/GenBank/DDBJ whole genome shotgun (WGS) entry which is preliminary data.</text>
</comment>
<dbReference type="Proteomes" id="UP000241769">
    <property type="component" value="Unassembled WGS sequence"/>
</dbReference>
<feature type="chain" id="PRO_5015137199" description="VPS10 domain-containing protein" evidence="7">
    <location>
        <begin position="20"/>
        <end position="783"/>
    </location>
</feature>
<reference evidence="9 10" key="1">
    <citation type="journal article" date="2018" name="Genome Biol. Evol.">
        <title>Multiple Roots of Fruiting Body Formation in Amoebozoa.</title>
        <authorList>
            <person name="Hillmann F."/>
            <person name="Forbes G."/>
            <person name="Novohradska S."/>
            <person name="Ferling I."/>
            <person name="Riege K."/>
            <person name="Groth M."/>
            <person name="Westermann M."/>
            <person name="Marz M."/>
            <person name="Spaller T."/>
            <person name="Winckler T."/>
            <person name="Schaap P."/>
            <person name="Glockner G."/>
        </authorList>
    </citation>
    <scope>NUCLEOTIDE SEQUENCE [LARGE SCALE GENOMIC DNA]</scope>
    <source>
        <strain evidence="9 10">Jena</strain>
    </source>
</reference>
<protein>
    <recommendedName>
        <fullName evidence="8">VPS10 domain-containing protein</fullName>
    </recommendedName>
</protein>
<feature type="region of interest" description="Disordered" evidence="5">
    <location>
        <begin position="642"/>
        <end position="674"/>
    </location>
</feature>
<dbReference type="InterPro" id="IPR006581">
    <property type="entry name" value="VPS10"/>
</dbReference>
<dbReference type="EMBL" id="MDYQ01000184">
    <property type="protein sequence ID" value="PRP79432.1"/>
    <property type="molecule type" value="Genomic_DNA"/>
</dbReference>
<dbReference type="OrthoDB" id="443634at2759"/>
<dbReference type="Gene3D" id="3.30.60.270">
    <property type="match status" value="1"/>
</dbReference>
<dbReference type="SUPFAM" id="SSF110296">
    <property type="entry name" value="Oligoxyloglucan reducing end-specific cellobiohydrolase"/>
    <property type="match status" value="1"/>
</dbReference>
<evidence type="ECO:0000256" key="2">
    <source>
        <dbReference type="ARBA" id="ARBA00022737"/>
    </source>
</evidence>
<dbReference type="InParanoid" id="A0A2P6N647"/>
<evidence type="ECO:0000256" key="7">
    <source>
        <dbReference type="SAM" id="SignalP"/>
    </source>
</evidence>
<dbReference type="Gene3D" id="2.10.70.80">
    <property type="match status" value="1"/>
</dbReference>
<evidence type="ECO:0000259" key="8">
    <source>
        <dbReference type="SMART" id="SM00602"/>
    </source>
</evidence>
<dbReference type="PANTHER" id="PTHR12106:SF27">
    <property type="entry name" value="SORTILIN-RELATED RECEPTOR"/>
    <property type="match status" value="1"/>
</dbReference>
<keyword evidence="3 6" id="KW-0472">Membrane</keyword>
<dbReference type="CDD" id="cd15482">
    <property type="entry name" value="Sialidase_non-viral"/>
    <property type="match status" value="1"/>
</dbReference>